<dbReference type="AlphaFoldDB" id="A0AB33Z131"/>
<keyword evidence="6" id="KW-0804">Transcription</keyword>
<keyword evidence="2" id="KW-0678">Repressor</keyword>
<dbReference type="RefSeq" id="WP_016390654.1">
    <property type="nucleotide sequence ID" value="NZ_KE646809.1"/>
</dbReference>
<evidence type="ECO:0000256" key="1">
    <source>
        <dbReference type="ARBA" id="ARBA00007957"/>
    </source>
</evidence>
<keyword evidence="7" id="KW-0479">Metal-binding</keyword>
<dbReference type="EMBL" id="ASHL01000007">
    <property type="protein sequence ID" value="EPD12637.1"/>
    <property type="molecule type" value="Genomic_DNA"/>
</dbReference>
<evidence type="ECO:0000256" key="5">
    <source>
        <dbReference type="ARBA" id="ARBA00023125"/>
    </source>
</evidence>
<dbReference type="InterPro" id="IPR036388">
    <property type="entry name" value="WH-like_DNA-bd_sf"/>
</dbReference>
<accession>A0AB33Z131</accession>
<comment type="caution">
    <text evidence="8">The sequence shown here is derived from an EMBL/GenBank/DDBJ whole genome shotgun (WGS) entry which is preliminary data.</text>
</comment>
<dbReference type="GO" id="GO:1900376">
    <property type="term" value="P:regulation of secondary metabolite biosynthetic process"/>
    <property type="evidence" value="ECO:0007669"/>
    <property type="project" value="TreeGrafter"/>
</dbReference>
<dbReference type="GO" id="GO:0000976">
    <property type="term" value="F:transcription cis-regulatory region binding"/>
    <property type="evidence" value="ECO:0007669"/>
    <property type="project" value="TreeGrafter"/>
</dbReference>
<evidence type="ECO:0000256" key="3">
    <source>
        <dbReference type="ARBA" id="ARBA00022833"/>
    </source>
</evidence>
<dbReference type="InterPro" id="IPR002481">
    <property type="entry name" value="FUR"/>
</dbReference>
<sequence length="153" mass="17170">MDNTDSILQSAERHCKDHGTRLTEKRKLVLTGLIQSEMALSAYELIAEVKKQYNQDLAAMSVYRILDFLESEKLVHKLKLANKYIACEHISCDHAHGVSQFLICGQCNKVKEINIKPATMAELQTTVNKAGFKLISPQFEMNCICADCLAHTA</sequence>
<dbReference type="InterPro" id="IPR036390">
    <property type="entry name" value="WH_DNA-bd_sf"/>
</dbReference>
<feature type="binding site" evidence="7">
    <location>
        <position position="104"/>
    </location>
    <ligand>
        <name>Zn(2+)</name>
        <dbReference type="ChEBI" id="CHEBI:29105"/>
    </ligand>
</feature>
<dbReference type="Pfam" id="PF01475">
    <property type="entry name" value="FUR"/>
    <property type="match status" value="1"/>
</dbReference>
<protein>
    <submittedName>
        <fullName evidence="8">Zn transport system transcriptional repressor</fullName>
    </submittedName>
</protein>
<keyword evidence="5" id="KW-0238">DNA-binding</keyword>
<dbReference type="GO" id="GO:0005829">
    <property type="term" value="C:cytosol"/>
    <property type="evidence" value="ECO:0007669"/>
    <property type="project" value="TreeGrafter"/>
</dbReference>
<dbReference type="GO" id="GO:0045892">
    <property type="term" value="P:negative regulation of DNA-templated transcription"/>
    <property type="evidence" value="ECO:0007669"/>
    <property type="project" value="TreeGrafter"/>
</dbReference>
<dbReference type="InterPro" id="IPR043135">
    <property type="entry name" value="Fur_C"/>
</dbReference>
<evidence type="ECO:0000256" key="2">
    <source>
        <dbReference type="ARBA" id="ARBA00022491"/>
    </source>
</evidence>
<evidence type="ECO:0000313" key="8">
    <source>
        <dbReference type="EMBL" id="EPD12637.1"/>
    </source>
</evidence>
<evidence type="ECO:0000313" key="9">
    <source>
        <dbReference type="Proteomes" id="UP000015462"/>
    </source>
</evidence>
<organism evidence="8 9">
    <name type="scientific">Cycloclasticus pugetii</name>
    <dbReference type="NCBI Taxonomy" id="34068"/>
    <lineage>
        <taxon>Bacteria</taxon>
        <taxon>Pseudomonadati</taxon>
        <taxon>Pseudomonadota</taxon>
        <taxon>Gammaproteobacteria</taxon>
        <taxon>Thiotrichales</taxon>
        <taxon>Piscirickettsiaceae</taxon>
        <taxon>Cycloclasticus</taxon>
    </lineage>
</organism>
<dbReference type="PANTHER" id="PTHR33202:SF6">
    <property type="entry name" value="ZINC UPTAKE REGULATION PROTEIN"/>
    <property type="match status" value="1"/>
</dbReference>
<evidence type="ECO:0000256" key="4">
    <source>
        <dbReference type="ARBA" id="ARBA00023015"/>
    </source>
</evidence>
<name>A0AB33Z131_9GAMM</name>
<dbReference type="Proteomes" id="UP000015462">
    <property type="component" value="Unassembled WGS sequence"/>
</dbReference>
<dbReference type="PANTHER" id="PTHR33202">
    <property type="entry name" value="ZINC UPTAKE REGULATION PROTEIN"/>
    <property type="match status" value="1"/>
</dbReference>
<keyword evidence="9" id="KW-1185">Reference proteome</keyword>
<evidence type="ECO:0000256" key="7">
    <source>
        <dbReference type="PIRSR" id="PIRSR602481-1"/>
    </source>
</evidence>
<feature type="binding site" evidence="7">
    <location>
        <position position="107"/>
    </location>
    <ligand>
        <name>Zn(2+)</name>
        <dbReference type="ChEBI" id="CHEBI:29105"/>
    </ligand>
</feature>
<gene>
    <name evidence="8" type="ORF">L196_08529</name>
</gene>
<keyword evidence="4" id="KW-0805">Transcription regulation</keyword>
<keyword evidence="3 7" id="KW-0862">Zinc</keyword>
<dbReference type="SUPFAM" id="SSF46785">
    <property type="entry name" value="Winged helix' DNA-binding domain"/>
    <property type="match status" value="1"/>
</dbReference>
<dbReference type="Gene3D" id="3.30.1490.190">
    <property type="match status" value="1"/>
</dbReference>
<proteinExistence type="inferred from homology"/>
<comment type="cofactor">
    <cofactor evidence="7">
        <name>Zn(2+)</name>
        <dbReference type="ChEBI" id="CHEBI:29105"/>
    </cofactor>
    <text evidence="7">Binds 1 zinc ion per subunit.</text>
</comment>
<dbReference type="GO" id="GO:0003700">
    <property type="term" value="F:DNA-binding transcription factor activity"/>
    <property type="evidence" value="ECO:0007669"/>
    <property type="project" value="InterPro"/>
</dbReference>
<feature type="binding site" evidence="7">
    <location>
        <position position="148"/>
    </location>
    <ligand>
        <name>Zn(2+)</name>
        <dbReference type="ChEBI" id="CHEBI:29105"/>
    </ligand>
</feature>
<evidence type="ECO:0000256" key="6">
    <source>
        <dbReference type="ARBA" id="ARBA00023163"/>
    </source>
</evidence>
<reference evidence="8 9" key="1">
    <citation type="journal article" date="2013" name="Genome Announc.">
        <title>Genome Sequence of the Pyrene- and Fluoranthene-Degrading Bacterium Cycloclasticus sp. Strain PY97M.</title>
        <authorList>
            <person name="Cui Z."/>
            <person name="Xu G."/>
            <person name="Li Q."/>
            <person name="Gao W."/>
            <person name="Zheng L."/>
        </authorList>
    </citation>
    <scope>NUCLEOTIDE SEQUENCE [LARGE SCALE GENOMIC DNA]</scope>
    <source>
        <strain evidence="8 9">PY97M</strain>
    </source>
</reference>
<comment type="similarity">
    <text evidence="1">Belongs to the Fur family.</text>
</comment>
<dbReference type="Gene3D" id="1.10.10.10">
    <property type="entry name" value="Winged helix-like DNA-binding domain superfamily/Winged helix DNA-binding domain"/>
    <property type="match status" value="1"/>
</dbReference>
<dbReference type="GO" id="GO:0008270">
    <property type="term" value="F:zinc ion binding"/>
    <property type="evidence" value="ECO:0007669"/>
    <property type="project" value="TreeGrafter"/>
</dbReference>
<feature type="binding site" evidence="7">
    <location>
        <position position="145"/>
    </location>
    <ligand>
        <name>Zn(2+)</name>
        <dbReference type="ChEBI" id="CHEBI:29105"/>
    </ligand>
</feature>